<comment type="caution">
    <text evidence="1">The sequence shown here is derived from an EMBL/GenBank/DDBJ whole genome shotgun (WGS) entry which is preliminary data.</text>
</comment>
<accession>A0ABS9WZ56</accession>
<protein>
    <recommendedName>
        <fullName evidence="3">Nucleoside transporter/FeoB GTPase Gate domain-containing protein</fullName>
    </recommendedName>
</protein>
<dbReference type="EMBL" id="JAKKSL010000001">
    <property type="protein sequence ID" value="MCI2283210.1"/>
    <property type="molecule type" value="Genomic_DNA"/>
</dbReference>
<evidence type="ECO:0008006" key="3">
    <source>
        <dbReference type="Google" id="ProtNLM"/>
    </source>
</evidence>
<proteinExistence type="predicted"/>
<sequence>MGDLSDLATVAKEQHVELSTYQVMQAAFFGQLGAFSYLLFILLYTPCVAAMGAIKNEVGGRWAGFAAIWSFSLAYLMATLCFQIGNFFVAPLMASISIAVVFACFAGIYFWLKHQGRKVLTIPISVRYS</sequence>
<name>A0ABS9WZ56_9GAMM</name>
<dbReference type="InterPro" id="IPR050860">
    <property type="entry name" value="FeoB_GTPase"/>
</dbReference>
<dbReference type="PANTHER" id="PTHR43185:SF1">
    <property type="entry name" value="FE(2+) TRANSPORTER FEOB"/>
    <property type="match status" value="1"/>
</dbReference>
<reference evidence="1" key="1">
    <citation type="submission" date="2022-01" db="EMBL/GenBank/DDBJ databases">
        <title>Colwellia maritima, isolated from seawater.</title>
        <authorList>
            <person name="Kristyanto S."/>
            <person name="Jung J."/>
            <person name="Jeon C.O."/>
        </authorList>
    </citation>
    <scope>NUCLEOTIDE SEQUENCE</scope>
    <source>
        <strain evidence="1">MSW7</strain>
    </source>
</reference>
<evidence type="ECO:0000313" key="2">
    <source>
        <dbReference type="Proteomes" id="UP001139646"/>
    </source>
</evidence>
<dbReference type="PANTHER" id="PTHR43185">
    <property type="entry name" value="FERROUS IRON TRANSPORT PROTEIN B"/>
    <property type="match status" value="1"/>
</dbReference>
<gene>
    <name evidence="1" type="ORF">L3081_07160</name>
</gene>
<organism evidence="1 2">
    <name type="scientific">Colwellia maritima</name>
    <dbReference type="NCBI Taxonomy" id="2912588"/>
    <lineage>
        <taxon>Bacteria</taxon>
        <taxon>Pseudomonadati</taxon>
        <taxon>Pseudomonadota</taxon>
        <taxon>Gammaproteobacteria</taxon>
        <taxon>Alteromonadales</taxon>
        <taxon>Colwelliaceae</taxon>
        <taxon>Colwellia</taxon>
    </lineage>
</organism>
<evidence type="ECO:0000313" key="1">
    <source>
        <dbReference type="EMBL" id="MCI2283210.1"/>
    </source>
</evidence>
<keyword evidence="2" id="KW-1185">Reference proteome</keyword>
<dbReference type="Proteomes" id="UP001139646">
    <property type="component" value="Unassembled WGS sequence"/>
</dbReference>